<reference evidence="1 2" key="1">
    <citation type="submission" date="2019-03" db="EMBL/GenBank/DDBJ databases">
        <title>Genomic Encyclopedia of Type Strains, Phase IV (KMG-V): Genome sequencing to study the core and pangenomes of soil and plant-associated prokaryotes.</title>
        <authorList>
            <person name="Whitman W."/>
        </authorList>
    </citation>
    <scope>NUCLEOTIDE SEQUENCE [LARGE SCALE GENOMIC DNA]</scope>
    <source>
        <strain evidence="1 2">Hc14</strain>
    </source>
</reference>
<gene>
    <name evidence="1" type="ORF">EV132_1653</name>
</gene>
<evidence type="ECO:0000313" key="2">
    <source>
        <dbReference type="Proteomes" id="UP000294576"/>
    </source>
</evidence>
<accession>A0A4R3PPV2</accession>
<comment type="caution">
    <text evidence="1">The sequence shown here is derived from an EMBL/GenBank/DDBJ whole genome shotgun (WGS) entry which is preliminary data.</text>
</comment>
<dbReference type="AlphaFoldDB" id="A0A4R3PPV2"/>
<evidence type="ECO:0000313" key="1">
    <source>
        <dbReference type="EMBL" id="TCU02073.1"/>
    </source>
</evidence>
<protein>
    <submittedName>
        <fullName evidence="1">Uncharacterized protein</fullName>
    </submittedName>
</protein>
<proteinExistence type="predicted"/>
<dbReference type="Proteomes" id="UP000294576">
    <property type="component" value="Unassembled WGS sequence"/>
</dbReference>
<organism evidence="1 2">
    <name type="scientific">Rhizobium sullae</name>
    <name type="common">Rhizobium hedysari</name>
    <dbReference type="NCBI Taxonomy" id="50338"/>
    <lineage>
        <taxon>Bacteria</taxon>
        <taxon>Pseudomonadati</taxon>
        <taxon>Pseudomonadota</taxon>
        <taxon>Alphaproteobacteria</taxon>
        <taxon>Hyphomicrobiales</taxon>
        <taxon>Rhizobiaceae</taxon>
        <taxon>Rhizobium/Agrobacterium group</taxon>
        <taxon>Rhizobium</taxon>
    </lineage>
</organism>
<dbReference type="EMBL" id="SMBH01000065">
    <property type="protein sequence ID" value="TCU02073.1"/>
    <property type="molecule type" value="Genomic_DNA"/>
</dbReference>
<name>A0A4R3PPV2_RHISU</name>
<sequence>MTNPNYRSQAKQLVKEARAELEAGGDERLSYAALKLRFAMEAITIQCRQGSNRRLHS</sequence>